<dbReference type="InterPro" id="IPR036796">
    <property type="entry name" value="Ribosomal_uL11_N_sf"/>
</dbReference>
<dbReference type="SUPFAM" id="SSF46906">
    <property type="entry name" value="Ribosomal protein L11, C-terminal domain"/>
    <property type="match status" value="1"/>
</dbReference>
<evidence type="ECO:0000256" key="2">
    <source>
        <dbReference type="ARBA" id="ARBA00022481"/>
    </source>
</evidence>
<evidence type="ECO:0000313" key="13">
    <source>
        <dbReference type="Proteomes" id="UP000030066"/>
    </source>
</evidence>
<dbReference type="HOGENOM" id="CLU_074237_2_0_14"/>
<dbReference type="InterPro" id="IPR020785">
    <property type="entry name" value="Ribosomal_uL11_CS"/>
</dbReference>
<feature type="domain" description="Large ribosomal subunit protein uL11 C-terminal" evidence="10">
    <location>
        <begin position="71"/>
        <end position="139"/>
    </location>
</feature>
<dbReference type="KEGG" id="mgj:MGM1_1470"/>
<comment type="similarity">
    <text evidence="1 7 8">Belongs to the universal ribosomal protein uL11 family.</text>
</comment>
<dbReference type="HAMAP" id="MF_00736">
    <property type="entry name" value="Ribosomal_uL11"/>
    <property type="match status" value="1"/>
</dbReference>
<comment type="subunit">
    <text evidence="7">Part of the ribosomal stalk of the 50S ribosomal subunit. Interacts with L10 and the large rRNA to form the base of the stalk. L10 forms an elongated spine to which L12 dimers bind in a sequential fashion forming a multimeric L10(L12)X complex.</text>
</comment>
<evidence type="ECO:0000256" key="3">
    <source>
        <dbReference type="ARBA" id="ARBA00022730"/>
    </source>
</evidence>
<proteinExistence type="inferred from homology"/>
<protein>
    <recommendedName>
        <fullName evidence="7">Large ribosomal subunit protein uL11</fullName>
    </recommendedName>
</protein>
<dbReference type="InterPro" id="IPR020783">
    <property type="entry name" value="Ribosomal_uL11_C"/>
</dbReference>
<evidence type="ECO:0000256" key="8">
    <source>
        <dbReference type="RuleBase" id="RU003978"/>
    </source>
</evidence>
<dbReference type="Gene3D" id="1.10.10.250">
    <property type="entry name" value="Ribosomal protein L11, C-terminal domain"/>
    <property type="match status" value="1"/>
</dbReference>
<evidence type="ECO:0000259" key="11">
    <source>
        <dbReference type="Pfam" id="PF03946"/>
    </source>
</evidence>
<dbReference type="PANTHER" id="PTHR11661">
    <property type="entry name" value="60S RIBOSOMAL PROTEIN L12"/>
    <property type="match status" value="1"/>
</dbReference>
<organism evidence="12 13">
    <name type="scientific">Candidatus Malacoplasma girerdii</name>
    <dbReference type="NCBI Taxonomy" id="1318617"/>
    <lineage>
        <taxon>Bacteria</taxon>
        <taxon>Bacillati</taxon>
        <taxon>Mycoplasmatota</taxon>
        <taxon>Mycoplasmoidales</taxon>
        <taxon>Mycoplasmoidaceae</taxon>
        <taxon>Malacoplasma</taxon>
    </lineage>
</organism>
<dbReference type="Gene3D" id="3.30.1550.10">
    <property type="entry name" value="Ribosomal protein L11/L12, N-terminal domain"/>
    <property type="match status" value="1"/>
</dbReference>
<evidence type="ECO:0000256" key="6">
    <source>
        <dbReference type="ARBA" id="ARBA00023274"/>
    </source>
</evidence>
<name>A0A097SSH5_9BACT</name>
<dbReference type="InterPro" id="IPR006519">
    <property type="entry name" value="Ribosomal_uL11_bac-typ"/>
</dbReference>
<gene>
    <name evidence="7 12" type="primary">rplK</name>
    <name evidence="12" type="ORF">MGM1_1470</name>
</gene>
<evidence type="ECO:0000256" key="7">
    <source>
        <dbReference type="HAMAP-Rule" id="MF_00736"/>
    </source>
</evidence>
<dbReference type="SUPFAM" id="SSF54747">
    <property type="entry name" value="Ribosomal L11/L12e N-terminal domain"/>
    <property type="match status" value="1"/>
</dbReference>
<dbReference type="eggNOG" id="COG0080">
    <property type="taxonomic scope" value="Bacteria"/>
</dbReference>
<dbReference type="STRING" id="1318617.MGM1_1470"/>
<sequence>MAAKEKKITRIAKIQLIGGQAKPGPALASIGINMAEFTKQFNDLTRKDRNGDVVPCIITAYQDKTFDFVIKSTPASVLLKRVAKIEKAGKNQLTDNVATISKEQALEIAKAKMADLNAYDEEGALRMIAGTAKQMGIKIKDVDLTPRKTEKMKGAN</sequence>
<dbReference type="Proteomes" id="UP000030066">
    <property type="component" value="Chromosome"/>
</dbReference>
<keyword evidence="3 7" id="KW-0699">rRNA-binding</keyword>
<evidence type="ECO:0000256" key="5">
    <source>
        <dbReference type="ARBA" id="ARBA00022980"/>
    </source>
</evidence>
<keyword evidence="2 7" id="KW-0488">Methylation</keyword>
<dbReference type="EMBL" id="CP007711">
    <property type="protein sequence ID" value="AIV03534.1"/>
    <property type="molecule type" value="Genomic_DNA"/>
</dbReference>
<dbReference type="CDD" id="cd00349">
    <property type="entry name" value="Ribosomal_L11"/>
    <property type="match status" value="1"/>
</dbReference>
<keyword evidence="6 7" id="KW-0687">Ribonucleoprotein</keyword>
<keyword evidence="4 7" id="KW-0694">RNA-binding</keyword>
<dbReference type="Pfam" id="PF03946">
    <property type="entry name" value="Ribosomal_L11_N"/>
    <property type="match status" value="1"/>
</dbReference>
<dbReference type="Pfam" id="PF00298">
    <property type="entry name" value="Ribosomal_L11"/>
    <property type="match status" value="1"/>
</dbReference>
<accession>A0A097SSH5</accession>
<dbReference type="PROSITE" id="PS00359">
    <property type="entry name" value="RIBOSOMAL_L11"/>
    <property type="match status" value="1"/>
</dbReference>
<evidence type="ECO:0000256" key="1">
    <source>
        <dbReference type="ARBA" id="ARBA00010537"/>
    </source>
</evidence>
<dbReference type="GO" id="GO:0006412">
    <property type="term" value="P:translation"/>
    <property type="evidence" value="ECO:0007669"/>
    <property type="project" value="UniProtKB-UniRule"/>
</dbReference>
<dbReference type="InterPro" id="IPR000911">
    <property type="entry name" value="Ribosomal_uL11"/>
</dbReference>
<dbReference type="GO" id="GO:0070180">
    <property type="term" value="F:large ribosomal subunit rRNA binding"/>
    <property type="evidence" value="ECO:0007669"/>
    <property type="project" value="UniProtKB-UniRule"/>
</dbReference>
<dbReference type="InterPro" id="IPR020784">
    <property type="entry name" value="Ribosomal_uL11_N"/>
</dbReference>
<dbReference type="PANTHER" id="PTHR11661:SF1">
    <property type="entry name" value="LARGE RIBOSOMAL SUBUNIT PROTEIN UL11M"/>
    <property type="match status" value="1"/>
</dbReference>
<evidence type="ECO:0000313" key="12">
    <source>
        <dbReference type="EMBL" id="AIV03534.1"/>
    </source>
</evidence>
<dbReference type="GO" id="GO:0022625">
    <property type="term" value="C:cytosolic large ribosomal subunit"/>
    <property type="evidence" value="ECO:0007669"/>
    <property type="project" value="TreeGrafter"/>
</dbReference>
<reference evidence="12 13" key="1">
    <citation type="journal article" date="2014" name="PLoS ONE">
        <title>An emerging Mycoplasma associated with trichomoniasis, vaginal infection and disease.</title>
        <authorList>
            <consortium name="Vaginal Microbiome Consortium"/>
            <person name="Fettweis J.M."/>
            <person name="Serrano M.G."/>
            <person name="Huang B."/>
            <person name="Brooks J.P."/>
            <person name="Glascock A.L."/>
            <person name="Sheth N.U."/>
            <person name="Strauss J.F.III."/>
            <person name="Jefferson K.K."/>
            <person name="Buck G.A."/>
        </authorList>
    </citation>
    <scope>NUCLEOTIDE SEQUENCE [LARGE SCALE GENOMIC DNA]</scope>
    <source>
        <strain evidence="12 13">VCU_M1</strain>
    </source>
</reference>
<evidence type="ECO:0000259" key="10">
    <source>
        <dbReference type="Pfam" id="PF00298"/>
    </source>
</evidence>
<evidence type="ECO:0000256" key="4">
    <source>
        <dbReference type="ARBA" id="ARBA00022884"/>
    </source>
</evidence>
<evidence type="ECO:0000256" key="9">
    <source>
        <dbReference type="RuleBase" id="RU003979"/>
    </source>
</evidence>
<dbReference type="SMART" id="SM00649">
    <property type="entry name" value="RL11"/>
    <property type="match status" value="1"/>
</dbReference>
<comment type="PTM">
    <text evidence="7 9">One or more lysine residues are methylated.</text>
</comment>
<dbReference type="AlphaFoldDB" id="A0A097SSH5"/>
<keyword evidence="13" id="KW-1185">Reference proteome</keyword>
<keyword evidence="5 7" id="KW-0689">Ribosomal protein</keyword>
<comment type="function">
    <text evidence="7 9">Forms part of the ribosomal stalk which helps the ribosome interact with GTP-bound translation factors.</text>
</comment>
<feature type="domain" description="Large ribosomal subunit protein uL11 N-terminal" evidence="11">
    <location>
        <begin position="13"/>
        <end position="66"/>
    </location>
</feature>
<dbReference type="GO" id="GO:0003735">
    <property type="term" value="F:structural constituent of ribosome"/>
    <property type="evidence" value="ECO:0007669"/>
    <property type="project" value="InterPro"/>
</dbReference>
<dbReference type="NCBIfam" id="TIGR01632">
    <property type="entry name" value="L11_bact"/>
    <property type="match status" value="1"/>
</dbReference>
<dbReference type="InterPro" id="IPR036769">
    <property type="entry name" value="Ribosomal_uL11_C_sf"/>
</dbReference>